<keyword evidence="4" id="KW-1185">Reference proteome</keyword>
<dbReference type="RefSeq" id="WP_220201742.1">
    <property type="nucleotide sequence ID" value="NZ_BNJK01000001.1"/>
</dbReference>
<feature type="region of interest" description="Disordered" evidence="1">
    <location>
        <begin position="469"/>
        <end position="491"/>
    </location>
</feature>
<feature type="transmembrane region" description="Helical" evidence="2">
    <location>
        <begin position="187"/>
        <end position="206"/>
    </location>
</feature>
<dbReference type="EMBL" id="BNJK01000001">
    <property type="protein sequence ID" value="GHO90803.1"/>
    <property type="molecule type" value="Genomic_DNA"/>
</dbReference>
<name>A0A8J3MZU2_9CHLR</name>
<dbReference type="AlphaFoldDB" id="A0A8J3MZU2"/>
<feature type="transmembrane region" description="Helical" evidence="2">
    <location>
        <begin position="304"/>
        <end position="327"/>
    </location>
</feature>
<comment type="caution">
    <text evidence="3">The sequence shown here is derived from an EMBL/GenBank/DDBJ whole genome shotgun (WGS) entry which is preliminary data.</text>
</comment>
<reference evidence="3" key="1">
    <citation type="submission" date="2020-10" db="EMBL/GenBank/DDBJ databases">
        <title>Taxonomic study of unclassified bacteria belonging to the class Ktedonobacteria.</title>
        <authorList>
            <person name="Yabe S."/>
            <person name="Wang C.M."/>
            <person name="Zheng Y."/>
            <person name="Sakai Y."/>
            <person name="Cavaletti L."/>
            <person name="Monciardini P."/>
            <person name="Donadio S."/>
        </authorList>
    </citation>
    <scope>NUCLEOTIDE SEQUENCE</scope>
    <source>
        <strain evidence="3">ID150040</strain>
    </source>
</reference>
<evidence type="ECO:0000313" key="4">
    <source>
        <dbReference type="Proteomes" id="UP000597444"/>
    </source>
</evidence>
<feature type="transmembrane region" description="Helical" evidence="2">
    <location>
        <begin position="63"/>
        <end position="84"/>
    </location>
</feature>
<feature type="transmembrane region" description="Helical" evidence="2">
    <location>
        <begin position="339"/>
        <end position="357"/>
    </location>
</feature>
<organism evidence="3 4">
    <name type="scientific">Reticulibacter mediterranei</name>
    <dbReference type="NCBI Taxonomy" id="2778369"/>
    <lineage>
        <taxon>Bacteria</taxon>
        <taxon>Bacillati</taxon>
        <taxon>Chloroflexota</taxon>
        <taxon>Ktedonobacteria</taxon>
        <taxon>Ktedonobacterales</taxon>
        <taxon>Reticulibacteraceae</taxon>
        <taxon>Reticulibacter</taxon>
    </lineage>
</organism>
<feature type="transmembrane region" description="Helical" evidence="2">
    <location>
        <begin position="6"/>
        <end position="27"/>
    </location>
</feature>
<sequence length="491" mass="54958">MQWSGLIGIGIATLLFACCISVLAVMLRWRTYLQAVAAIEGRKYIHINGYQYLCRTSAWISNLLLPTTLLIGITGSLFASFYLFPDIILPKPLSTIGVLFCIFIAPNLVVPGLLYDLLGIILVDVPALATFNGSEIEPKQALILGLKSCIIGPLYNERRFKIGPSPSLLMLILLEALGLLHCFRLPYLLWLIPLLAACANIFYYTIGSRHIIAWTTRTIPIEQSPWASLVLHIDEWIRLAGVKRQDIRIQTMIRIGSSNGAISDLFHPVLLLNNTVLAHSDWRQQEALLAWMIRLVHKRFPTTYIWLTSSLSVISWTFLAAGAALLITFSPHHSQWPGLISPLVAIILTYAITLLITRKLTQHAAFEADRFAAELTSDPLALMVALHTQHSLNTSRSHLPPATRKRIAALYQLTLQSNASHYWINEPVPSLLPFSFEEKLLTTPLHQAELTTFPTAEPINIISLHDYKTKKPNTDEAQPQEELLDDECAPE</sequence>
<protein>
    <submittedName>
        <fullName evidence="3">Uncharacterized protein</fullName>
    </submittedName>
</protein>
<feature type="compositionally biased region" description="Acidic residues" evidence="1">
    <location>
        <begin position="478"/>
        <end position="491"/>
    </location>
</feature>
<feature type="transmembrane region" description="Helical" evidence="2">
    <location>
        <begin position="96"/>
        <end position="118"/>
    </location>
</feature>
<evidence type="ECO:0000256" key="2">
    <source>
        <dbReference type="SAM" id="Phobius"/>
    </source>
</evidence>
<keyword evidence="2" id="KW-0472">Membrane</keyword>
<evidence type="ECO:0000256" key="1">
    <source>
        <dbReference type="SAM" id="MobiDB-lite"/>
    </source>
</evidence>
<keyword evidence="2" id="KW-1133">Transmembrane helix</keyword>
<feature type="transmembrane region" description="Helical" evidence="2">
    <location>
        <begin position="162"/>
        <end position="181"/>
    </location>
</feature>
<gene>
    <name evidence="3" type="ORF">KSF_008510</name>
</gene>
<dbReference type="Proteomes" id="UP000597444">
    <property type="component" value="Unassembled WGS sequence"/>
</dbReference>
<keyword evidence="2" id="KW-0812">Transmembrane</keyword>
<evidence type="ECO:0000313" key="3">
    <source>
        <dbReference type="EMBL" id="GHO90803.1"/>
    </source>
</evidence>
<proteinExistence type="predicted"/>
<accession>A0A8J3MZU2</accession>